<protein>
    <submittedName>
        <fullName evidence="3">Dual specificity protein phosphatase family protein</fullName>
    </submittedName>
</protein>
<dbReference type="InterPro" id="IPR026893">
    <property type="entry name" value="Tyr/Ser_Pase_IphP-type"/>
</dbReference>
<dbReference type="SUPFAM" id="SSF52799">
    <property type="entry name" value="(Phosphotyrosine protein) phosphatases II"/>
    <property type="match status" value="1"/>
</dbReference>
<name>A0ABY8IGR2_9HYPH</name>
<reference evidence="3" key="2">
    <citation type="journal article" date="2023" name="MicrobiologyOpen">
        <title>Genomics of the tumorigenes clade of the family Rhizobiaceae and description of Rhizobium rhododendri sp. nov.</title>
        <authorList>
            <person name="Kuzmanovic N."/>
            <person name="diCenzo G.C."/>
            <person name="Bunk B."/>
            <person name="Sproeer C."/>
            <person name="Fruehling A."/>
            <person name="Neumann-Schaal M."/>
            <person name="Overmann J."/>
            <person name="Smalla K."/>
        </authorList>
    </citation>
    <scope>NUCLEOTIDE SEQUENCE</scope>
    <source>
        <strain evidence="3">Rho-6.2</strain>
    </source>
</reference>
<evidence type="ECO:0000313" key="4">
    <source>
        <dbReference type="Proteomes" id="UP000318939"/>
    </source>
</evidence>
<comment type="similarity">
    <text evidence="1">Belongs to the protein-tyrosine phosphatase family.</text>
</comment>
<keyword evidence="4" id="KW-1185">Reference proteome</keyword>
<sequence>MAILGRIRKIMRHAVACFLVGLLFFGGHLALLQATGNFHTVIPGQLYRSAQPSGAQLESYVHQYGIKTIVNLRGSNDQPWYREETAVARRLGVQHIDFGMSATKILRVDKAVALIDIMKTASRPILVHCMSGADRTGLFSLIYSYEVAGVPEDVAEWQLSVLFGHIGVPYLSASFAMDRSWKDLEHHLDVREGG</sequence>
<dbReference type="PROSITE" id="PS00383">
    <property type="entry name" value="TYR_PHOSPHATASE_1"/>
    <property type="match status" value="1"/>
</dbReference>
<evidence type="ECO:0000256" key="1">
    <source>
        <dbReference type="ARBA" id="ARBA00009580"/>
    </source>
</evidence>
<gene>
    <name evidence="3" type="ORF">PR018_13465</name>
</gene>
<accession>A0ABY8IGR2</accession>
<proteinExistence type="inferred from homology"/>
<dbReference type="Pfam" id="PF13350">
    <property type="entry name" value="Y_phosphatase3"/>
    <property type="match status" value="1"/>
</dbReference>
<dbReference type="Gene3D" id="3.90.190.10">
    <property type="entry name" value="Protein tyrosine phosphatase superfamily"/>
    <property type="match status" value="1"/>
</dbReference>
<evidence type="ECO:0000259" key="2">
    <source>
        <dbReference type="PROSITE" id="PS50056"/>
    </source>
</evidence>
<dbReference type="InterPro" id="IPR029021">
    <property type="entry name" value="Prot-tyrosine_phosphatase-like"/>
</dbReference>
<dbReference type="RefSeq" id="WP_142831542.1">
    <property type="nucleotide sequence ID" value="NZ_CP117267.1"/>
</dbReference>
<dbReference type="InterPro" id="IPR016130">
    <property type="entry name" value="Tyr_Pase_AS"/>
</dbReference>
<organism evidence="3 4">
    <name type="scientific">Rhizobium rhododendri</name>
    <dbReference type="NCBI Taxonomy" id="2506430"/>
    <lineage>
        <taxon>Bacteria</taxon>
        <taxon>Pseudomonadati</taxon>
        <taxon>Pseudomonadota</taxon>
        <taxon>Alphaproteobacteria</taxon>
        <taxon>Hyphomicrobiales</taxon>
        <taxon>Rhizobiaceae</taxon>
        <taxon>Rhizobium/Agrobacterium group</taxon>
        <taxon>Rhizobium</taxon>
    </lineage>
</organism>
<evidence type="ECO:0000313" key="3">
    <source>
        <dbReference type="EMBL" id="WFS22160.1"/>
    </source>
</evidence>
<dbReference type="CDD" id="cd14529">
    <property type="entry name" value="TpbA-like"/>
    <property type="match status" value="1"/>
</dbReference>
<dbReference type="Proteomes" id="UP000318939">
    <property type="component" value="Chromosome"/>
</dbReference>
<dbReference type="PANTHER" id="PTHR31126">
    <property type="entry name" value="TYROSINE-PROTEIN PHOSPHATASE"/>
    <property type="match status" value="1"/>
</dbReference>
<reference evidence="3" key="1">
    <citation type="journal article" date="2019" name="Phytopathology">
        <title>A Novel Group of Rhizobium tumorigenes-Like Agrobacteria Associated with Crown Gall Disease of Rhododendron and Blueberry.</title>
        <authorList>
            <person name="Kuzmanovic N."/>
            <person name="Behrens P."/>
            <person name="Idczak E."/>
            <person name="Wagner S."/>
            <person name="Gotz M."/>
            <person name="Sproer C."/>
            <person name="Bunk B."/>
            <person name="Overmann J."/>
            <person name="Smalla K."/>
        </authorList>
    </citation>
    <scope>NUCLEOTIDE SEQUENCE</scope>
    <source>
        <strain evidence="3">Rho-6.2</strain>
    </source>
</reference>
<dbReference type="PANTHER" id="PTHR31126:SF72">
    <property type="entry name" value="DUAL SPECIFICITY PROTEIN PHOSPHATASE TPBA"/>
    <property type="match status" value="1"/>
</dbReference>
<dbReference type="EMBL" id="CP117267">
    <property type="protein sequence ID" value="WFS22160.1"/>
    <property type="molecule type" value="Genomic_DNA"/>
</dbReference>
<feature type="domain" description="Tyrosine specific protein phosphatases" evidence="2">
    <location>
        <begin position="109"/>
        <end position="143"/>
    </location>
</feature>
<dbReference type="InterPro" id="IPR000387">
    <property type="entry name" value="Tyr_Pase_dom"/>
</dbReference>
<dbReference type="PROSITE" id="PS50056">
    <property type="entry name" value="TYR_PHOSPHATASE_2"/>
    <property type="match status" value="1"/>
</dbReference>